<dbReference type="PANTHER" id="PTHR47412:SF1">
    <property type="entry name" value="FI01434P-RELATED"/>
    <property type="match status" value="1"/>
</dbReference>
<dbReference type="GO" id="GO:0016757">
    <property type="term" value="F:glycosyltransferase activity"/>
    <property type="evidence" value="ECO:0007669"/>
    <property type="project" value="UniProtKB-KW"/>
</dbReference>
<keyword evidence="1" id="KW-0812">Transmembrane</keyword>
<keyword evidence="2" id="KW-0808">Transferase</keyword>
<keyword evidence="1" id="KW-1133">Transmembrane helix</keyword>
<dbReference type="InParanoid" id="E2ADT6"/>
<proteinExistence type="predicted"/>
<evidence type="ECO:0000313" key="2">
    <source>
        <dbReference type="EMBL" id="EFN68448.1"/>
    </source>
</evidence>
<keyword evidence="3" id="KW-1185">Reference proteome</keyword>
<keyword evidence="2" id="KW-0328">Glycosyltransferase</keyword>
<dbReference type="STRING" id="104421.E2ADT6"/>
<name>E2ADT6_CAMFO</name>
<sequence length="536" mass="61129">MHPRLRILAVRQQRLRDIDPRYFAVSPLGKRHPVPVHGGCSSEDPPFALIIWNFVLLFSIDDEIEEFLRYFYSMKKNNKKAMRSLARRLLVWPAFMLSLLVVGRLLFGRDFRLPTTTIVFHEDDGISIPSGSRTNLQQDSGPSGPPAYAAGMYMAGRRPRNGSACRWYYGLPDVLSYAPSRLTWSPEIGEKSPYRILPFVLRSATEATDGLPQITLSTHATADQVYGIVELARRWEGPLSLAVFAPGLDAGLAVAQLDRACRCEPAMYKVSVHLVFPAGRPPALSAKSRVQGDCAASDLQWRQAETERQKRSMTYPINVARNVARTAANTSRVLVSDIELLPSARLASGFMDMVRRRPPKVGVIFVVPVFEIESNEPPPATKRELLAACRAGLAVYFHRFLCPHCQRFPGLTRWMIRPDPGRVRPLIITKREYPHHRWEPVFIGTREDPLYTEEMSWEGKQDKMAQMFEMCLLNYRLVVLDGAFLVHTPGIKRKTHKLISATQEFFRPHERRNARIYQRVTKHLIKQYPINRRCAQ</sequence>
<evidence type="ECO:0000313" key="3">
    <source>
        <dbReference type="Proteomes" id="UP000000311"/>
    </source>
</evidence>
<keyword evidence="1" id="KW-0472">Membrane</keyword>
<dbReference type="Proteomes" id="UP000000311">
    <property type="component" value="Unassembled WGS sequence"/>
</dbReference>
<accession>E2ADT6</accession>
<dbReference type="Pfam" id="PF13896">
    <property type="entry name" value="Glyco_transf_49"/>
    <property type="match status" value="1"/>
</dbReference>
<protein>
    <submittedName>
        <fullName evidence="2">N-acetyllactosaminide beta-1,3-N-acetylglucosaminyltransferase</fullName>
    </submittedName>
</protein>
<dbReference type="AlphaFoldDB" id="E2ADT6"/>
<dbReference type="PANTHER" id="PTHR47412">
    <property type="entry name" value="FI01434P-RELATED"/>
    <property type="match status" value="1"/>
</dbReference>
<evidence type="ECO:0000256" key="1">
    <source>
        <dbReference type="SAM" id="Phobius"/>
    </source>
</evidence>
<gene>
    <name evidence="2" type="ORF">EAG_10421</name>
</gene>
<feature type="transmembrane region" description="Helical" evidence="1">
    <location>
        <begin position="89"/>
        <end position="107"/>
    </location>
</feature>
<dbReference type="OMA" id="EGRQDKM"/>
<dbReference type="EMBL" id="GL438820">
    <property type="protein sequence ID" value="EFN68448.1"/>
    <property type="molecule type" value="Genomic_DNA"/>
</dbReference>
<dbReference type="OrthoDB" id="9974378at2759"/>
<organism evidence="3">
    <name type="scientific">Camponotus floridanus</name>
    <name type="common">Florida carpenter ant</name>
    <dbReference type="NCBI Taxonomy" id="104421"/>
    <lineage>
        <taxon>Eukaryota</taxon>
        <taxon>Metazoa</taxon>
        <taxon>Ecdysozoa</taxon>
        <taxon>Arthropoda</taxon>
        <taxon>Hexapoda</taxon>
        <taxon>Insecta</taxon>
        <taxon>Pterygota</taxon>
        <taxon>Neoptera</taxon>
        <taxon>Endopterygota</taxon>
        <taxon>Hymenoptera</taxon>
        <taxon>Apocrita</taxon>
        <taxon>Aculeata</taxon>
        <taxon>Formicoidea</taxon>
        <taxon>Formicidae</taxon>
        <taxon>Formicinae</taxon>
        <taxon>Camponotus</taxon>
    </lineage>
</organism>
<reference evidence="2 3" key="1">
    <citation type="journal article" date="2010" name="Science">
        <title>Genomic comparison of the ants Camponotus floridanus and Harpegnathos saltator.</title>
        <authorList>
            <person name="Bonasio R."/>
            <person name="Zhang G."/>
            <person name="Ye C."/>
            <person name="Mutti N.S."/>
            <person name="Fang X."/>
            <person name="Qin N."/>
            <person name="Donahue G."/>
            <person name="Yang P."/>
            <person name="Li Q."/>
            <person name="Li C."/>
            <person name="Zhang P."/>
            <person name="Huang Z."/>
            <person name="Berger S.L."/>
            <person name="Reinberg D."/>
            <person name="Wang J."/>
            <person name="Liebig J."/>
        </authorList>
    </citation>
    <scope>NUCLEOTIDE SEQUENCE [LARGE SCALE GENOMIC DNA]</scope>
    <source>
        <strain evidence="3">C129</strain>
    </source>
</reference>